<organism evidence="2 3">
    <name type="scientific">Candidatus Desantisbacteria bacterium CG07_land_8_20_14_0_80_39_15</name>
    <dbReference type="NCBI Taxonomy" id="1974549"/>
    <lineage>
        <taxon>Bacteria</taxon>
        <taxon>Candidatus Desantisiibacteriota</taxon>
    </lineage>
</organism>
<feature type="domain" description="DZANK-type" evidence="1">
    <location>
        <begin position="7"/>
        <end position="27"/>
    </location>
</feature>
<name>A0A2M6ZGB6_9BACT</name>
<evidence type="ECO:0000259" key="1">
    <source>
        <dbReference type="Pfam" id="PF12773"/>
    </source>
</evidence>
<dbReference type="Pfam" id="PF12773">
    <property type="entry name" value="DZR"/>
    <property type="match status" value="1"/>
</dbReference>
<dbReference type="Proteomes" id="UP000229227">
    <property type="component" value="Unassembled WGS sequence"/>
</dbReference>
<gene>
    <name evidence="2" type="ORF">COS91_04560</name>
</gene>
<protein>
    <submittedName>
        <fullName evidence="2">Zinc ribbon domain-containing protein</fullName>
    </submittedName>
</protein>
<evidence type="ECO:0000313" key="2">
    <source>
        <dbReference type="EMBL" id="PIU51427.1"/>
    </source>
</evidence>
<dbReference type="AlphaFoldDB" id="A0A2M6ZGB6"/>
<dbReference type="EMBL" id="PEWN01000071">
    <property type="protein sequence ID" value="PIU51427.1"/>
    <property type="molecule type" value="Genomic_DNA"/>
</dbReference>
<reference evidence="3" key="1">
    <citation type="submission" date="2017-09" db="EMBL/GenBank/DDBJ databases">
        <title>Depth-based differentiation of microbial function through sediment-hosted aquifers and enrichment of novel symbionts in the deep terrestrial subsurface.</title>
        <authorList>
            <person name="Probst A.J."/>
            <person name="Ladd B."/>
            <person name="Jarett J.K."/>
            <person name="Geller-Mcgrath D.E."/>
            <person name="Sieber C.M.K."/>
            <person name="Emerson J.B."/>
            <person name="Anantharaman K."/>
            <person name="Thomas B.C."/>
            <person name="Malmstrom R."/>
            <person name="Stieglmeier M."/>
            <person name="Klingl A."/>
            <person name="Woyke T."/>
            <person name="Ryan C.M."/>
            <person name="Banfield J.F."/>
        </authorList>
    </citation>
    <scope>NUCLEOTIDE SEQUENCE [LARGE SCALE GENOMIC DNA]</scope>
</reference>
<feature type="non-terminal residue" evidence="2">
    <location>
        <position position="1"/>
    </location>
</feature>
<comment type="caution">
    <text evidence="2">The sequence shown here is derived from an EMBL/GenBank/DDBJ whole genome shotgun (WGS) entry which is preliminary data.</text>
</comment>
<dbReference type="InterPro" id="IPR038587">
    <property type="entry name" value="Ribosomal_eL40_sf"/>
</dbReference>
<evidence type="ECO:0000313" key="3">
    <source>
        <dbReference type="Proteomes" id="UP000229227"/>
    </source>
</evidence>
<accession>A0A2M6ZGB6</accession>
<dbReference type="InterPro" id="IPR025874">
    <property type="entry name" value="DZR"/>
</dbReference>
<sequence>GATLGLIKCPKCGAQSPAETKFCGECGTKFE</sequence>
<dbReference type="Gene3D" id="4.10.1060.50">
    <property type="match status" value="1"/>
</dbReference>
<proteinExistence type="predicted"/>